<protein>
    <recommendedName>
        <fullName evidence="3">Probable chemoreceptor glutamine deamidase CheD</fullName>
        <ecNumber evidence="3">3.5.1.44</ecNumber>
    </recommendedName>
</protein>
<dbReference type="SUPFAM" id="SSF64438">
    <property type="entry name" value="CNF1/YfiH-like putative cysteine hydrolases"/>
    <property type="match status" value="1"/>
</dbReference>
<comment type="catalytic activity">
    <reaction evidence="3">
        <text>L-glutaminyl-[protein] + H2O = L-glutamyl-[protein] + NH4(+)</text>
        <dbReference type="Rhea" id="RHEA:16441"/>
        <dbReference type="Rhea" id="RHEA-COMP:10207"/>
        <dbReference type="Rhea" id="RHEA-COMP:10208"/>
        <dbReference type="ChEBI" id="CHEBI:15377"/>
        <dbReference type="ChEBI" id="CHEBI:28938"/>
        <dbReference type="ChEBI" id="CHEBI:29973"/>
        <dbReference type="ChEBI" id="CHEBI:30011"/>
        <dbReference type="EC" id="3.5.1.44"/>
    </reaction>
</comment>
<keyword evidence="1 3" id="KW-0145">Chemotaxis</keyword>
<dbReference type="AlphaFoldDB" id="A0A133XIT9"/>
<comment type="function">
    <text evidence="3">Probably deamidates glutamine residues to glutamate on methyl-accepting chemotaxis receptors (MCPs), playing an important role in chemotaxis.</text>
</comment>
<dbReference type="PANTHER" id="PTHR35147:SF3">
    <property type="entry name" value="CHEMORECEPTOR GLUTAMINE DEAMIDASE CHED 1-RELATED"/>
    <property type="match status" value="1"/>
</dbReference>
<dbReference type="InterPro" id="IPR011324">
    <property type="entry name" value="Cytotoxic_necrot_fac-like_cat"/>
</dbReference>
<evidence type="ECO:0000256" key="2">
    <source>
        <dbReference type="ARBA" id="ARBA00022801"/>
    </source>
</evidence>
<dbReference type="CDD" id="cd16352">
    <property type="entry name" value="CheD"/>
    <property type="match status" value="1"/>
</dbReference>
<keyword evidence="2 3" id="KW-0378">Hydrolase</keyword>
<dbReference type="EMBL" id="LODL01000019">
    <property type="protein sequence ID" value="KXB30852.1"/>
    <property type="molecule type" value="Genomic_DNA"/>
</dbReference>
<dbReference type="GO" id="GO:0006935">
    <property type="term" value="P:chemotaxis"/>
    <property type="evidence" value="ECO:0007669"/>
    <property type="project" value="UniProtKB-UniRule"/>
</dbReference>
<name>A0A133XIT9_9RHOO</name>
<keyword evidence="5" id="KW-1185">Reference proteome</keyword>
<organism evidence="4 5">
    <name type="scientific">Dechloromonas denitrificans</name>
    <dbReference type="NCBI Taxonomy" id="281362"/>
    <lineage>
        <taxon>Bacteria</taxon>
        <taxon>Pseudomonadati</taxon>
        <taxon>Pseudomonadota</taxon>
        <taxon>Betaproteobacteria</taxon>
        <taxon>Rhodocyclales</taxon>
        <taxon>Azonexaceae</taxon>
        <taxon>Dechloromonas</taxon>
    </lineage>
</organism>
<dbReference type="PANTHER" id="PTHR35147">
    <property type="entry name" value="CHEMORECEPTOR GLUTAMINE DEAMIDASE CHED-RELATED"/>
    <property type="match status" value="1"/>
</dbReference>
<proteinExistence type="inferred from homology"/>
<dbReference type="Gene3D" id="3.30.1330.200">
    <property type="match status" value="1"/>
</dbReference>
<dbReference type="Proteomes" id="UP000070186">
    <property type="component" value="Unassembled WGS sequence"/>
</dbReference>
<dbReference type="GO" id="GO:0050568">
    <property type="term" value="F:protein-glutamine glutaminase activity"/>
    <property type="evidence" value="ECO:0007669"/>
    <property type="project" value="UniProtKB-UniRule"/>
</dbReference>
<dbReference type="Pfam" id="PF03975">
    <property type="entry name" value="CheD"/>
    <property type="match status" value="1"/>
</dbReference>
<dbReference type="EC" id="3.5.1.44" evidence="3"/>
<comment type="similarity">
    <text evidence="3">Belongs to the CheD family.</text>
</comment>
<comment type="caution">
    <text evidence="4">The sequence shown here is derived from an EMBL/GenBank/DDBJ whole genome shotgun (WGS) entry which is preliminary data.</text>
</comment>
<dbReference type="HAMAP" id="MF_01440">
    <property type="entry name" value="CheD"/>
    <property type="match status" value="1"/>
</dbReference>
<evidence type="ECO:0000313" key="5">
    <source>
        <dbReference type="Proteomes" id="UP000070186"/>
    </source>
</evidence>
<dbReference type="STRING" id="281362.AT959_09020"/>
<evidence type="ECO:0000256" key="1">
    <source>
        <dbReference type="ARBA" id="ARBA00022500"/>
    </source>
</evidence>
<reference evidence="4 5" key="1">
    <citation type="submission" date="2015-12" db="EMBL/GenBank/DDBJ databases">
        <title>Nitrous oxide reduction kinetics distinguish bacteria harboring typical versus atypical NosZ.</title>
        <authorList>
            <person name="Yoon S."/>
            <person name="Nissen S."/>
            <person name="Park D."/>
            <person name="Sanford R.A."/>
            <person name="Loeffler F.E."/>
        </authorList>
    </citation>
    <scope>NUCLEOTIDE SEQUENCE [LARGE SCALE GENOMIC DNA]</scope>
    <source>
        <strain evidence="4 5">ATCC BAA-841</strain>
    </source>
</reference>
<gene>
    <name evidence="3" type="primary">cheD</name>
    <name evidence="4" type="ORF">AT959_09020</name>
</gene>
<evidence type="ECO:0000256" key="3">
    <source>
        <dbReference type="HAMAP-Rule" id="MF_01440"/>
    </source>
</evidence>
<dbReference type="InterPro" id="IPR038592">
    <property type="entry name" value="CheD-like_sf"/>
</dbReference>
<evidence type="ECO:0000313" key="4">
    <source>
        <dbReference type="EMBL" id="KXB30852.1"/>
    </source>
</evidence>
<accession>A0A133XIT9</accession>
<dbReference type="InterPro" id="IPR005659">
    <property type="entry name" value="Chemorcpt_Glu_NH3ase_CheD"/>
</dbReference>
<sequence length="197" mass="21565">MDYSQLPTQEIERLARVIHPGAWALEPERPLATLLGSCVAVCLFDPQARVGGLNHFMLPSIRRGSNDDVDSLLSGSYAMEALLNALLQRGAKKARLQAKAFGGGTIINTAGPSMSIGLRNAEFTKEWLAREEIPLLASDFLGPWSRKVLFLPASGDAFCRRMVTNMATAETIAREEQSYAATLAQKPKTTDKKIELF</sequence>